<feature type="binding site" evidence="1">
    <location>
        <position position="138"/>
    </location>
    <ligand>
        <name>Zn(2+)</name>
        <dbReference type="ChEBI" id="CHEBI:29105"/>
    </ligand>
</feature>
<dbReference type="GO" id="GO:0006284">
    <property type="term" value="P:base-excision repair"/>
    <property type="evidence" value="ECO:0007669"/>
    <property type="project" value="InterPro"/>
</dbReference>
<evidence type="ECO:0000256" key="1">
    <source>
        <dbReference type="PIRSR" id="PIRSR605019-1"/>
    </source>
</evidence>
<feature type="region of interest" description="Disordered" evidence="2">
    <location>
        <begin position="1"/>
        <end position="123"/>
    </location>
</feature>
<accession>A0AAV0RMI8</accession>
<gene>
    <name evidence="3" type="ORF">LITE_LOCUS48923</name>
</gene>
<comment type="caution">
    <text evidence="3">The sequence shown here is derived from an EMBL/GenBank/DDBJ whole genome shotgun (WGS) entry which is preliminary data.</text>
</comment>
<dbReference type="Gene3D" id="1.10.340.30">
    <property type="entry name" value="Hypothetical protein, domain 2"/>
    <property type="match status" value="1"/>
</dbReference>
<feature type="binding site" evidence="1">
    <location>
        <position position="285"/>
    </location>
    <ligand>
        <name>Zn(2+)</name>
        <dbReference type="ChEBI" id="CHEBI:29105"/>
    </ligand>
</feature>
<organism evidence="3 4">
    <name type="scientific">Linum tenue</name>
    <dbReference type="NCBI Taxonomy" id="586396"/>
    <lineage>
        <taxon>Eukaryota</taxon>
        <taxon>Viridiplantae</taxon>
        <taxon>Streptophyta</taxon>
        <taxon>Embryophyta</taxon>
        <taxon>Tracheophyta</taxon>
        <taxon>Spermatophyta</taxon>
        <taxon>Magnoliopsida</taxon>
        <taxon>eudicotyledons</taxon>
        <taxon>Gunneridae</taxon>
        <taxon>Pentapetalae</taxon>
        <taxon>rosids</taxon>
        <taxon>fabids</taxon>
        <taxon>Malpighiales</taxon>
        <taxon>Linaceae</taxon>
        <taxon>Linum</taxon>
    </lineage>
</organism>
<dbReference type="GO" id="GO:0008725">
    <property type="term" value="F:DNA-3-methyladenine glycosylase activity"/>
    <property type="evidence" value="ECO:0007669"/>
    <property type="project" value="InterPro"/>
</dbReference>
<dbReference type="PANTHER" id="PTHR31116:SF25">
    <property type="entry name" value="DNA GLYCOSYLASE SUPERFAMILY PROTEIN"/>
    <property type="match status" value="1"/>
</dbReference>
<evidence type="ECO:0000313" key="3">
    <source>
        <dbReference type="EMBL" id="CAI0558795.1"/>
    </source>
</evidence>
<dbReference type="PANTHER" id="PTHR31116">
    <property type="entry name" value="OS04G0501200 PROTEIN"/>
    <property type="match status" value="1"/>
</dbReference>
<proteinExistence type="predicted"/>
<dbReference type="Proteomes" id="UP001154282">
    <property type="component" value="Unassembled WGS sequence"/>
</dbReference>
<dbReference type="EMBL" id="CAMGYJ010000011">
    <property type="protein sequence ID" value="CAI0558795.1"/>
    <property type="molecule type" value="Genomic_DNA"/>
</dbReference>
<evidence type="ECO:0008006" key="5">
    <source>
        <dbReference type="Google" id="ProtNLM"/>
    </source>
</evidence>
<feature type="compositionally biased region" description="Basic and acidic residues" evidence="2">
    <location>
        <begin position="32"/>
        <end position="44"/>
    </location>
</feature>
<sequence length="310" mass="34469">MSAVAKLHIPAKARAEPRGVLVPAGNRVRVPNPDESKRKTEVQKKIPQQQGKSKRQPPVTVLASKVSPTAVKNNFSVDSVSSSEDSSSSSSAGSGLSGKKSNRGGELAVEHSPTRQEGPAKRCDWITPNSDPLYASFHDEEWGVPVYDDRRLLELLVFSQALAEMSWPEILHLRLTFRKLFDDFDPSSIAQFTEKKLLSLRINGHLLLSEQKLRAIVGNAESILKVQQEFGSFSSYLWRFVNKQPLRNGFRYARQVPAKTPKGFRCVGPTVVYSFMQAAGIVNDHLSACFRYHECNVNVENNKMEASESA</sequence>
<dbReference type="Pfam" id="PF03352">
    <property type="entry name" value="Adenine_glyco"/>
    <property type="match status" value="1"/>
</dbReference>
<feature type="compositionally biased region" description="Polar residues" evidence="2">
    <location>
        <begin position="66"/>
        <end position="75"/>
    </location>
</feature>
<dbReference type="GO" id="GO:0046872">
    <property type="term" value="F:metal ion binding"/>
    <property type="evidence" value="ECO:0007669"/>
    <property type="project" value="UniProtKB-KW"/>
</dbReference>
<feature type="compositionally biased region" description="Low complexity" evidence="2">
    <location>
        <begin position="76"/>
        <end position="99"/>
    </location>
</feature>
<feature type="binding site" evidence="1">
    <location>
        <position position="289"/>
    </location>
    <ligand>
        <name>Zn(2+)</name>
        <dbReference type="ChEBI" id="CHEBI:29105"/>
    </ligand>
</feature>
<reference evidence="3" key="1">
    <citation type="submission" date="2022-08" db="EMBL/GenBank/DDBJ databases">
        <authorList>
            <person name="Gutierrez-Valencia J."/>
        </authorList>
    </citation>
    <scope>NUCLEOTIDE SEQUENCE</scope>
</reference>
<evidence type="ECO:0000313" key="4">
    <source>
        <dbReference type="Proteomes" id="UP001154282"/>
    </source>
</evidence>
<protein>
    <recommendedName>
        <fullName evidence="5">DNA-3-methyladenine glycosylase I</fullName>
    </recommendedName>
</protein>
<keyword evidence="4" id="KW-1185">Reference proteome</keyword>
<dbReference type="InterPro" id="IPR005019">
    <property type="entry name" value="Adenine_glyco"/>
</dbReference>
<evidence type="ECO:0000256" key="2">
    <source>
        <dbReference type="SAM" id="MobiDB-lite"/>
    </source>
</evidence>
<dbReference type="InterPro" id="IPR011257">
    <property type="entry name" value="DNA_glycosylase"/>
</dbReference>
<keyword evidence="1" id="KW-0479">Metal-binding</keyword>
<keyword evidence="1" id="KW-0862">Zinc</keyword>
<dbReference type="SUPFAM" id="SSF48150">
    <property type="entry name" value="DNA-glycosylase"/>
    <property type="match status" value="1"/>
</dbReference>
<name>A0AAV0RMI8_9ROSI</name>
<dbReference type="AlphaFoldDB" id="A0AAV0RMI8"/>
<feature type="compositionally biased region" description="Basic and acidic residues" evidence="2">
    <location>
        <begin position="108"/>
        <end position="123"/>
    </location>
</feature>
<feature type="binding site" evidence="1">
    <location>
        <position position="123"/>
    </location>
    <ligand>
        <name>Zn(2+)</name>
        <dbReference type="ChEBI" id="CHEBI:29105"/>
    </ligand>
</feature>